<accession>A0ACA9SML4</accession>
<dbReference type="Proteomes" id="UP000789920">
    <property type="component" value="Unassembled WGS sequence"/>
</dbReference>
<reference evidence="1" key="1">
    <citation type="submission" date="2021-06" db="EMBL/GenBank/DDBJ databases">
        <authorList>
            <person name="Kallberg Y."/>
            <person name="Tangrot J."/>
            <person name="Rosling A."/>
        </authorList>
    </citation>
    <scope>NUCLEOTIDE SEQUENCE</scope>
    <source>
        <strain evidence="1">MA461A</strain>
    </source>
</reference>
<sequence length="55" mass="6250">MSFWLAVNAIEIVQNITILSIKHDHPWIIYKYFVGTFKSSSCGICRSSVVLPHKA</sequence>
<evidence type="ECO:0000313" key="2">
    <source>
        <dbReference type="Proteomes" id="UP000789920"/>
    </source>
</evidence>
<name>A0ACA9SML4_9GLOM</name>
<protein>
    <submittedName>
        <fullName evidence="1">15566_t:CDS:1</fullName>
    </submittedName>
</protein>
<dbReference type="EMBL" id="CAJVQC010141104">
    <property type="protein sequence ID" value="CAG8844105.1"/>
    <property type="molecule type" value="Genomic_DNA"/>
</dbReference>
<feature type="non-terminal residue" evidence="1">
    <location>
        <position position="55"/>
    </location>
</feature>
<gene>
    <name evidence="1" type="ORF">RPERSI_LOCUS33064</name>
</gene>
<proteinExistence type="predicted"/>
<evidence type="ECO:0000313" key="1">
    <source>
        <dbReference type="EMBL" id="CAG8844105.1"/>
    </source>
</evidence>
<comment type="caution">
    <text evidence="1">The sequence shown here is derived from an EMBL/GenBank/DDBJ whole genome shotgun (WGS) entry which is preliminary data.</text>
</comment>
<keyword evidence="2" id="KW-1185">Reference proteome</keyword>
<organism evidence="1 2">
    <name type="scientific">Racocetra persica</name>
    <dbReference type="NCBI Taxonomy" id="160502"/>
    <lineage>
        <taxon>Eukaryota</taxon>
        <taxon>Fungi</taxon>
        <taxon>Fungi incertae sedis</taxon>
        <taxon>Mucoromycota</taxon>
        <taxon>Glomeromycotina</taxon>
        <taxon>Glomeromycetes</taxon>
        <taxon>Diversisporales</taxon>
        <taxon>Gigasporaceae</taxon>
        <taxon>Racocetra</taxon>
    </lineage>
</organism>